<feature type="region of interest" description="Disordered" evidence="5">
    <location>
        <begin position="379"/>
        <end position="398"/>
    </location>
</feature>
<dbReference type="AlphaFoldDB" id="A0A8H3IA07"/>
<organism evidence="6 7">
    <name type="scientific">Heterodermia speciosa</name>
    <dbReference type="NCBI Taxonomy" id="116794"/>
    <lineage>
        <taxon>Eukaryota</taxon>
        <taxon>Fungi</taxon>
        <taxon>Dikarya</taxon>
        <taxon>Ascomycota</taxon>
        <taxon>Pezizomycotina</taxon>
        <taxon>Lecanoromycetes</taxon>
        <taxon>OSLEUM clade</taxon>
        <taxon>Lecanoromycetidae</taxon>
        <taxon>Caliciales</taxon>
        <taxon>Physciaceae</taxon>
        <taxon>Heterodermia</taxon>
    </lineage>
</organism>
<protein>
    <submittedName>
        <fullName evidence="6">Uncharacterized protein</fullName>
    </submittedName>
</protein>
<dbReference type="PANTHER" id="PTHR42877">
    <property type="entry name" value="L-ORNITHINE N(5)-MONOOXYGENASE-RELATED"/>
    <property type="match status" value="1"/>
</dbReference>
<evidence type="ECO:0000256" key="4">
    <source>
        <dbReference type="ARBA" id="ARBA00023002"/>
    </source>
</evidence>
<feature type="compositionally biased region" description="Basic and acidic residues" evidence="5">
    <location>
        <begin position="389"/>
        <end position="398"/>
    </location>
</feature>
<dbReference type="PANTHER" id="PTHR42877:SF10">
    <property type="entry name" value="L-ORNITHINE N(5)-OXYGENASE"/>
    <property type="match status" value="1"/>
</dbReference>
<dbReference type="InterPro" id="IPR051209">
    <property type="entry name" value="FAD-bind_Monooxygenase_sf"/>
</dbReference>
<keyword evidence="4" id="KW-0560">Oxidoreductase</keyword>
<evidence type="ECO:0000256" key="3">
    <source>
        <dbReference type="ARBA" id="ARBA00022827"/>
    </source>
</evidence>
<dbReference type="Gene3D" id="3.50.50.60">
    <property type="entry name" value="FAD/NAD(P)-binding domain"/>
    <property type="match status" value="3"/>
</dbReference>
<reference evidence="6" key="1">
    <citation type="submission" date="2021-03" db="EMBL/GenBank/DDBJ databases">
        <authorList>
            <person name="Tagirdzhanova G."/>
        </authorList>
    </citation>
    <scope>NUCLEOTIDE SEQUENCE</scope>
</reference>
<dbReference type="SUPFAM" id="SSF51905">
    <property type="entry name" value="FAD/NAD(P)-binding domain"/>
    <property type="match status" value="2"/>
</dbReference>
<proteinExistence type="inferred from homology"/>
<comment type="similarity">
    <text evidence="1">Belongs to the FAD-binding monooxygenase family.</text>
</comment>
<dbReference type="OrthoDB" id="3971593at2759"/>
<dbReference type="Proteomes" id="UP000664521">
    <property type="component" value="Unassembled WGS sequence"/>
</dbReference>
<evidence type="ECO:0000313" key="6">
    <source>
        <dbReference type="EMBL" id="CAF9910598.1"/>
    </source>
</evidence>
<dbReference type="GO" id="GO:0050661">
    <property type="term" value="F:NADP binding"/>
    <property type="evidence" value="ECO:0007669"/>
    <property type="project" value="InterPro"/>
</dbReference>
<keyword evidence="2" id="KW-0285">Flavoprotein</keyword>
<gene>
    <name evidence="6" type="ORF">HETSPECPRED_010114</name>
</gene>
<sequence length="633" mass="71647">MPELGNNIQVLHGYQENAYTYYPVIVVGAGESGIAVGCQLKEQLGFDQFRIFERASGLGGTWWINRYPGVECDVPALFYSFSFCPNYQWSSFHPPGLEIVQYLQEVCAKYQIVDKIQLNTEVAELRYLKDEELWEVKLQHLVAGSGDLTAKERKHRIDTKGVTSVVLREETVRAKVVCSAAGGLVEPNTWPESIPGIETFTGDLFHSARWDHSVDLSGKNVIVMGTGCSAAQLVPKLPNPPYNAKSVTQLMRSPPWVVPKPQPPFGAEKWARHSPTLFTMLPWLGRAFRTMMFLGAEVNFFSLFPNNSTTEKGRKWYEARLLNHMKKNVPEKYHEMLTPNYGVGCKRRIFDETWFPSLSNPAIELTTLPLTSIQPKGVTLGPGRTYPDPQDRDSKVPSEERKLAADVIVLANGFETKSWLHPLRIIDKDGKLLSDVWEERGGAQAYMGSTMDGFPNLFIIFGPNTATGHSSVILASENMARYAMHFIKRILNGDVRTFEVKKKAEIAWTKTMQEKLKDTVFTSKNCHNWYIDSKGWNSTVYPYSQIDYSLRCMFPKWSNYDIQYTRKGLIKKWIRRALSSLIFVAGILTLYQARKHGQTFASAYGILQQQARGLITVLLTTVERGVRIIQNGS</sequence>
<evidence type="ECO:0000256" key="1">
    <source>
        <dbReference type="ARBA" id="ARBA00010139"/>
    </source>
</evidence>
<evidence type="ECO:0000313" key="7">
    <source>
        <dbReference type="Proteomes" id="UP000664521"/>
    </source>
</evidence>
<name>A0A8H3IA07_9LECA</name>
<accession>A0A8H3IA07</accession>
<dbReference type="InterPro" id="IPR020946">
    <property type="entry name" value="Flavin_mOase-like"/>
</dbReference>
<evidence type="ECO:0000256" key="5">
    <source>
        <dbReference type="SAM" id="MobiDB-lite"/>
    </source>
</evidence>
<dbReference type="EMBL" id="CAJPDS010000009">
    <property type="protein sequence ID" value="CAF9910598.1"/>
    <property type="molecule type" value="Genomic_DNA"/>
</dbReference>
<comment type="caution">
    <text evidence="6">The sequence shown here is derived from an EMBL/GenBank/DDBJ whole genome shotgun (WGS) entry which is preliminary data.</text>
</comment>
<keyword evidence="3" id="KW-0274">FAD</keyword>
<dbReference type="Pfam" id="PF00743">
    <property type="entry name" value="FMO-like"/>
    <property type="match status" value="1"/>
</dbReference>
<keyword evidence="7" id="KW-1185">Reference proteome</keyword>
<dbReference type="InterPro" id="IPR036188">
    <property type="entry name" value="FAD/NAD-bd_sf"/>
</dbReference>
<dbReference type="GO" id="GO:0004499">
    <property type="term" value="F:N,N-dimethylaniline monooxygenase activity"/>
    <property type="evidence" value="ECO:0007669"/>
    <property type="project" value="InterPro"/>
</dbReference>
<evidence type="ECO:0000256" key="2">
    <source>
        <dbReference type="ARBA" id="ARBA00022630"/>
    </source>
</evidence>
<dbReference type="GO" id="GO:0050660">
    <property type="term" value="F:flavin adenine dinucleotide binding"/>
    <property type="evidence" value="ECO:0007669"/>
    <property type="project" value="InterPro"/>
</dbReference>